<accession>A0A6J5LGX2</accession>
<reference evidence="1" key="1">
    <citation type="submission" date="2020-04" db="EMBL/GenBank/DDBJ databases">
        <authorList>
            <person name="Chiriac C."/>
            <person name="Salcher M."/>
            <person name="Ghai R."/>
            <person name="Kavagutti S V."/>
        </authorList>
    </citation>
    <scope>NUCLEOTIDE SEQUENCE</scope>
</reference>
<name>A0A6J5LGX2_9CAUD</name>
<evidence type="ECO:0000313" key="1">
    <source>
        <dbReference type="EMBL" id="CAB4132317.1"/>
    </source>
</evidence>
<protein>
    <submittedName>
        <fullName evidence="1">Uncharacterized protein</fullName>
    </submittedName>
</protein>
<organism evidence="1">
    <name type="scientific">uncultured Caudovirales phage</name>
    <dbReference type="NCBI Taxonomy" id="2100421"/>
    <lineage>
        <taxon>Viruses</taxon>
        <taxon>Duplodnaviria</taxon>
        <taxon>Heunggongvirae</taxon>
        <taxon>Uroviricota</taxon>
        <taxon>Caudoviricetes</taxon>
        <taxon>Peduoviridae</taxon>
        <taxon>Maltschvirus</taxon>
        <taxon>Maltschvirus maltsch</taxon>
    </lineage>
</organism>
<gene>
    <name evidence="1" type="ORF">UFOVP259_20</name>
</gene>
<sequence>MKNFDLFQASTEDIAFEHKDKFSTEFLEWLPENHHIWIAFEAEALKVLRKGFKHYSARVIVEVLRHHSALAEKPDNGWKINNNIIPYLGRLFAIINPTHANFFEYRQAIKPARDKFFR</sequence>
<proteinExistence type="predicted"/>
<dbReference type="EMBL" id="LR796261">
    <property type="protein sequence ID" value="CAB4132317.1"/>
    <property type="molecule type" value="Genomic_DNA"/>
</dbReference>